<proteinExistence type="predicted"/>
<sequence>MLLSACLIVKNEAHVLPHCLRSLQGVADEIVVVDTGSTDDTSRIAESLGARVYQFEWTGDFAVARNESLRYARGEYVLVIDADEFLPKESGLRLRQALEKRRADAYTVDLVNYLGSVSRFVRSPGVRVVRVFRRGFSYIGSIHEQILHDVIAKGGQIEVLDVEIHHLGYLAEFVALKGKSDRNLEILNQALAIDPDNFFHITNLMAEYARIGDPKKVVELGERAYNLFQRGRVNQPHLVLRMYRMMIAAHGELGNYDRVEALANEAELSFPNIPDVPFVHALYMMQCGHWRKAIQLFERSREIGEIRSEIIDTIAGAGSYVAAAKLGELWLLEGDVELAREYFVQSLRENLRQEGTLFFLASLLPLNDPSVFEQLRALASHDPVCLAYLALAAAVWRVDCAWGLINEIEHTPVTAPIATKLRALGAVLGIPSAKDGLLDSTIEREIRWYEALFALERGDCGQAERRLHDQPERWEYLHAWLTSKQGLRIDPILDELLLARADQLLLAWLPRAEDRDLVLSRVLASPLREEVWKAAWLGERGWECDFLAVGAFRCRDIQASLDWLERGLTYEPTVRRAIVEIDLALCHKNIVHAQEVARQASRLFPESKLLERIAGSLGVSPRPMRSSDDLLGEGSGLNPHRAYQSSVNSMPLKVKIVKLHERGVECVEQIRALVDQGDIMGARTYIQYVQDIITFLRSNLDTSTEAGKAADAAYAYFYKMLVEWYLQPSKAVSEYKQMRDFWQSWADTWAKVQA</sequence>
<organism evidence="2 3">
    <name type="scientific">Alicyclobacillus sendaiensis PA2</name>
    <dbReference type="NCBI Taxonomy" id="3029425"/>
    <lineage>
        <taxon>Bacteria</taxon>
        <taxon>Bacillati</taxon>
        <taxon>Bacillota</taxon>
        <taxon>Bacilli</taxon>
        <taxon>Bacillales</taxon>
        <taxon>Alicyclobacillaceae</taxon>
        <taxon>Alicyclobacillus</taxon>
    </lineage>
</organism>
<dbReference type="InterPro" id="IPR003713">
    <property type="entry name" value="FliS"/>
</dbReference>
<dbReference type="InterPro" id="IPR036584">
    <property type="entry name" value="FliS_sf"/>
</dbReference>
<evidence type="ECO:0000313" key="3">
    <source>
        <dbReference type="Proteomes" id="UP001529245"/>
    </source>
</evidence>
<dbReference type="GO" id="GO:0016757">
    <property type="term" value="F:glycosyltransferase activity"/>
    <property type="evidence" value="ECO:0007669"/>
    <property type="project" value="UniProtKB-KW"/>
</dbReference>
<dbReference type="EC" id="2.4.-.-" evidence="2"/>
<dbReference type="PANTHER" id="PTHR43630:SF2">
    <property type="entry name" value="GLYCOSYLTRANSFERASE"/>
    <property type="match status" value="1"/>
</dbReference>
<dbReference type="Pfam" id="PF00535">
    <property type="entry name" value="Glycos_transf_2"/>
    <property type="match status" value="1"/>
</dbReference>
<dbReference type="InterPro" id="IPR029044">
    <property type="entry name" value="Nucleotide-diphossugar_trans"/>
</dbReference>
<dbReference type="EMBL" id="JASGCB010000002">
    <property type="protein sequence ID" value="MDI9259029.1"/>
    <property type="molecule type" value="Genomic_DNA"/>
</dbReference>
<reference evidence="2 3" key="1">
    <citation type="submission" date="2023-04" db="EMBL/GenBank/DDBJ databases">
        <title>A. sendaiensis sub sp. chiapanensis a novel subspecie with specific adaptation in bacterial cell wall isolated from an active volcano.</title>
        <authorList>
            <person name="Alvarez Gutierrez P.E."/>
            <person name="Ortiz Cortes L.Y."/>
        </authorList>
    </citation>
    <scope>NUCLEOTIDE SEQUENCE [LARGE SCALE GENOMIC DNA]</scope>
    <source>
        <strain evidence="2 3">PA2</strain>
    </source>
</reference>
<dbReference type="SUPFAM" id="SSF81901">
    <property type="entry name" value="HCP-like"/>
    <property type="match status" value="1"/>
</dbReference>
<comment type="caution">
    <text evidence="2">The sequence shown here is derived from an EMBL/GenBank/DDBJ whole genome shotgun (WGS) entry which is preliminary data.</text>
</comment>
<dbReference type="InterPro" id="IPR011990">
    <property type="entry name" value="TPR-like_helical_dom_sf"/>
</dbReference>
<dbReference type="SUPFAM" id="SSF53448">
    <property type="entry name" value="Nucleotide-diphospho-sugar transferases"/>
    <property type="match status" value="1"/>
</dbReference>
<keyword evidence="3" id="KW-1185">Reference proteome</keyword>
<accession>A0ABT6XVA7</accession>
<dbReference type="InterPro" id="IPR001173">
    <property type="entry name" value="Glyco_trans_2-like"/>
</dbReference>
<dbReference type="RefSeq" id="WP_283202620.1">
    <property type="nucleotide sequence ID" value="NZ_JASGCB010000002.1"/>
</dbReference>
<dbReference type="Proteomes" id="UP001529245">
    <property type="component" value="Unassembled WGS sequence"/>
</dbReference>
<dbReference type="Gene3D" id="1.25.40.10">
    <property type="entry name" value="Tetratricopeptide repeat domain"/>
    <property type="match status" value="1"/>
</dbReference>
<dbReference type="SUPFAM" id="SSF101116">
    <property type="entry name" value="Flagellar export chaperone FliS"/>
    <property type="match status" value="1"/>
</dbReference>
<keyword evidence="2" id="KW-0328">Glycosyltransferase</keyword>
<feature type="domain" description="Glycosyltransferase 2-like" evidence="1">
    <location>
        <begin position="4"/>
        <end position="125"/>
    </location>
</feature>
<evidence type="ECO:0000313" key="2">
    <source>
        <dbReference type="EMBL" id="MDI9259029.1"/>
    </source>
</evidence>
<evidence type="ECO:0000259" key="1">
    <source>
        <dbReference type="Pfam" id="PF00535"/>
    </source>
</evidence>
<protein>
    <submittedName>
        <fullName evidence="2">Glycosyltransferase</fullName>
        <ecNumber evidence="2">2.4.-.-</ecNumber>
    </submittedName>
</protein>
<dbReference type="Pfam" id="PF02561">
    <property type="entry name" value="FliS"/>
    <property type="match status" value="1"/>
</dbReference>
<dbReference type="Gene3D" id="1.20.120.340">
    <property type="entry name" value="Flagellar protein FliS"/>
    <property type="match status" value="1"/>
</dbReference>
<gene>
    <name evidence="2" type="ORF">QID03_02410</name>
</gene>
<name>A0ABT6XVA7_ALISE</name>
<dbReference type="CDD" id="cd02511">
    <property type="entry name" value="Beta4Glucosyltransferase"/>
    <property type="match status" value="1"/>
</dbReference>
<dbReference type="PANTHER" id="PTHR43630">
    <property type="entry name" value="POLY-BETA-1,6-N-ACETYL-D-GLUCOSAMINE SYNTHASE"/>
    <property type="match status" value="1"/>
</dbReference>
<dbReference type="Gene3D" id="3.90.550.10">
    <property type="entry name" value="Spore Coat Polysaccharide Biosynthesis Protein SpsA, Chain A"/>
    <property type="match status" value="1"/>
</dbReference>
<keyword evidence="2" id="KW-0808">Transferase</keyword>